<keyword evidence="2" id="KW-1185">Reference proteome</keyword>
<protein>
    <submittedName>
        <fullName evidence="1">Uncharacterized protein</fullName>
    </submittedName>
</protein>
<reference evidence="1 2" key="1">
    <citation type="submission" date="2022-07" db="EMBL/GenBank/DDBJ databases">
        <title>Photobacterium pectinilyticum sp. nov., a marine bacterium isolated from surface seawater of Qingdao offshore.</title>
        <authorList>
            <person name="Wang X."/>
        </authorList>
    </citation>
    <scope>NUCLEOTIDE SEQUENCE [LARGE SCALE GENOMIC DNA]</scope>
    <source>
        <strain evidence="1 2">ZSDE20</strain>
    </source>
</reference>
<sequence length="51" mass="5823">MLTFNKDYVFSNNTETSFEEANNVHCQQEADKELKRKAMLASVQQEGGLVE</sequence>
<accession>A0ABT1MZU8</accession>
<dbReference type="EMBL" id="JANEYT010000013">
    <property type="protein sequence ID" value="MCQ1058010.1"/>
    <property type="molecule type" value="Genomic_DNA"/>
</dbReference>
<dbReference type="Proteomes" id="UP001524460">
    <property type="component" value="Unassembled WGS sequence"/>
</dbReference>
<proteinExistence type="predicted"/>
<evidence type="ECO:0000313" key="2">
    <source>
        <dbReference type="Proteomes" id="UP001524460"/>
    </source>
</evidence>
<organism evidence="1 2">
    <name type="scientific">Photobacterium pectinilyticum</name>
    <dbReference type="NCBI Taxonomy" id="2906793"/>
    <lineage>
        <taxon>Bacteria</taxon>
        <taxon>Pseudomonadati</taxon>
        <taxon>Pseudomonadota</taxon>
        <taxon>Gammaproteobacteria</taxon>
        <taxon>Vibrionales</taxon>
        <taxon>Vibrionaceae</taxon>
        <taxon>Photobacterium</taxon>
    </lineage>
</organism>
<dbReference type="RefSeq" id="WP_255041750.1">
    <property type="nucleotide sequence ID" value="NZ_JANEYT010000013.1"/>
</dbReference>
<evidence type="ECO:0000313" key="1">
    <source>
        <dbReference type="EMBL" id="MCQ1058010.1"/>
    </source>
</evidence>
<comment type="caution">
    <text evidence="1">The sequence shown here is derived from an EMBL/GenBank/DDBJ whole genome shotgun (WGS) entry which is preliminary data.</text>
</comment>
<gene>
    <name evidence="1" type="ORF">NHN17_08065</name>
</gene>
<name>A0ABT1MZU8_9GAMM</name>